<dbReference type="AlphaFoldDB" id="A0A0G4HRD7"/>
<proteinExistence type="predicted"/>
<sequence>MNADDWMGLFSELEVAQMKVACPREILNLLKPQPEHEKWLEEPKELQEKVYEAQKAVAEEFGLKETECRAFLRPSGTEDVCRVYAEAPSVSEEEGTQAKAALALAEKLKKAIEEFVASHAKRN</sequence>
<dbReference type="PANTHER" id="PTHR45955:SF1">
    <property type="entry name" value="PHOSPHOACETYLGLUCOSAMINE MUTASE"/>
    <property type="match status" value="1"/>
</dbReference>
<organism evidence="2">
    <name type="scientific">Chromera velia CCMP2878</name>
    <dbReference type="NCBI Taxonomy" id="1169474"/>
    <lineage>
        <taxon>Eukaryota</taxon>
        <taxon>Sar</taxon>
        <taxon>Alveolata</taxon>
        <taxon>Colpodellida</taxon>
        <taxon>Chromeraceae</taxon>
        <taxon>Chromera</taxon>
    </lineage>
</organism>
<gene>
    <name evidence="2" type="ORF">Cvel_30668</name>
</gene>
<dbReference type="Gene3D" id="3.30.310.50">
    <property type="entry name" value="Alpha-D-phosphohexomutase, C-terminal domain"/>
    <property type="match status" value="1"/>
</dbReference>
<dbReference type="Pfam" id="PF00408">
    <property type="entry name" value="PGM_PMM_IV"/>
    <property type="match status" value="1"/>
</dbReference>
<dbReference type="PANTHER" id="PTHR45955">
    <property type="entry name" value="PHOSPHOACETYLGLUCOSAMINE MUTASE"/>
    <property type="match status" value="1"/>
</dbReference>
<feature type="domain" description="Alpha-D-phosphohexomutase C-terminal" evidence="1">
    <location>
        <begin position="49"/>
        <end position="101"/>
    </location>
</feature>
<dbReference type="SUPFAM" id="SSF55957">
    <property type="entry name" value="Phosphoglucomutase, C-terminal domain"/>
    <property type="match status" value="1"/>
</dbReference>
<protein>
    <recommendedName>
        <fullName evidence="1">Alpha-D-phosphohexomutase C-terminal domain-containing protein</fullName>
    </recommendedName>
</protein>
<evidence type="ECO:0000259" key="1">
    <source>
        <dbReference type="Pfam" id="PF00408"/>
    </source>
</evidence>
<dbReference type="GO" id="GO:0006048">
    <property type="term" value="P:UDP-N-acetylglucosamine biosynthetic process"/>
    <property type="evidence" value="ECO:0007669"/>
    <property type="project" value="TreeGrafter"/>
</dbReference>
<dbReference type="InterPro" id="IPR005843">
    <property type="entry name" value="A-D-PHexomutase_C"/>
</dbReference>
<dbReference type="EMBL" id="CDMZ01003600">
    <property type="protein sequence ID" value="CEM46958.1"/>
    <property type="molecule type" value="Genomic_DNA"/>
</dbReference>
<reference evidence="2" key="1">
    <citation type="submission" date="2014-11" db="EMBL/GenBank/DDBJ databases">
        <authorList>
            <person name="Otto D Thomas"/>
            <person name="Naeem Raeece"/>
        </authorList>
    </citation>
    <scope>NUCLEOTIDE SEQUENCE</scope>
</reference>
<dbReference type="InterPro" id="IPR036900">
    <property type="entry name" value="A-D-PHexomutase_C_sf"/>
</dbReference>
<dbReference type="VEuPathDB" id="CryptoDB:Cvel_30668"/>
<evidence type="ECO:0000313" key="2">
    <source>
        <dbReference type="EMBL" id="CEM46958.1"/>
    </source>
</evidence>
<accession>A0A0G4HRD7</accession>
<dbReference type="GO" id="GO:0004610">
    <property type="term" value="F:phosphoacetylglucosamine mutase activity"/>
    <property type="evidence" value="ECO:0007669"/>
    <property type="project" value="TreeGrafter"/>
</dbReference>
<name>A0A0G4HRD7_9ALVE</name>
<dbReference type="PhylomeDB" id="A0A0G4HRD7"/>